<name>A0A815A7N5_9BILA</name>
<feature type="compositionally biased region" description="Basic and acidic residues" evidence="1">
    <location>
        <begin position="471"/>
        <end position="483"/>
    </location>
</feature>
<dbReference type="EMBL" id="CAJNOW010000155">
    <property type="protein sequence ID" value="CAF1255564.1"/>
    <property type="molecule type" value="Genomic_DNA"/>
</dbReference>
<feature type="compositionally biased region" description="Polar residues" evidence="1">
    <location>
        <begin position="379"/>
        <end position="405"/>
    </location>
</feature>
<accession>A0A815A7N5</accession>
<feature type="compositionally biased region" description="Polar residues" evidence="1">
    <location>
        <begin position="343"/>
        <end position="365"/>
    </location>
</feature>
<reference evidence="2" key="1">
    <citation type="submission" date="2021-02" db="EMBL/GenBank/DDBJ databases">
        <authorList>
            <person name="Nowell W R."/>
        </authorList>
    </citation>
    <scope>NUCLEOTIDE SEQUENCE</scope>
</reference>
<comment type="caution">
    <text evidence="2">The sequence shown here is derived from an EMBL/GenBank/DDBJ whole genome shotgun (WGS) entry which is preliminary data.</text>
</comment>
<evidence type="ECO:0000313" key="4">
    <source>
        <dbReference type="Proteomes" id="UP000663834"/>
    </source>
</evidence>
<proteinExistence type="predicted"/>
<dbReference type="EMBL" id="CAJNOV010019183">
    <property type="protein sequence ID" value="CAF1628696.1"/>
    <property type="molecule type" value="Genomic_DNA"/>
</dbReference>
<dbReference type="Proteomes" id="UP000663855">
    <property type="component" value="Unassembled WGS sequence"/>
</dbReference>
<feature type="region of interest" description="Disordered" evidence="1">
    <location>
        <begin position="340"/>
        <end position="365"/>
    </location>
</feature>
<evidence type="ECO:0000256" key="1">
    <source>
        <dbReference type="SAM" id="MobiDB-lite"/>
    </source>
</evidence>
<sequence>MRRHTQNYNYRNYSFLFPTSSTHLRNTHYQYYNPRLRLQQNLYSNATPTSTYSTPRSQYQSQTLTTISDLPEPISVFDTVETSKNHQSPVTPLPVIYRSENTSRPSIINNERFAKASAMRERLLKDIQRNINEIDQELSSLKGRPPISRHISQRLPPLEDRREILTSRTIALSNDEDRFWPNKPKRVYQVVPRISSEIIRTSQSTSPKLTDNITPDLFVGQYHYGVEIDEMEILDDDPENTDFKSTFEEVSRFNAHEIYSLNRFRREQSDATKNRALVFIPQYIDNLETRINELTEELHQNNLTVRNILQSSAVTSVHELSSVSRYDSQDFQLHRQTAAEPKLQNSSESLFNSHEPTTNKIESNSNNTMLLKPIKHSHLSTNTQEALVPSSQRIKSPENNMNHVSSDVHNEFQSKEQLKSVDTGHLFIATQLERISDDQRKNTFMKESHTSQQQQQQQQQQEQTNENNTQHVKETETKKIDETPRQVATVISASPSKKVLPISIFDDMQIQSTRNNDNTNGDQRYT</sequence>
<protein>
    <submittedName>
        <fullName evidence="2">Uncharacterized protein</fullName>
    </submittedName>
</protein>
<evidence type="ECO:0000313" key="2">
    <source>
        <dbReference type="EMBL" id="CAF1255564.1"/>
    </source>
</evidence>
<feature type="region of interest" description="Disordered" evidence="1">
    <location>
        <begin position="378"/>
        <end position="417"/>
    </location>
</feature>
<dbReference type="AlphaFoldDB" id="A0A815A7N5"/>
<feature type="region of interest" description="Disordered" evidence="1">
    <location>
        <begin position="444"/>
        <end position="483"/>
    </location>
</feature>
<dbReference type="Proteomes" id="UP000663834">
    <property type="component" value="Unassembled WGS sequence"/>
</dbReference>
<evidence type="ECO:0000313" key="3">
    <source>
        <dbReference type="EMBL" id="CAF1628696.1"/>
    </source>
</evidence>
<feature type="compositionally biased region" description="Basic and acidic residues" evidence="1">
    <location>
        <begin position="406"/>
        <end position="417"/>
    </location>
</feature>
<gene>
    <name evidence="3" type="ORF">CJN711_LOCUS39085</name>
    <name evidence="2" type="ORF">KQP761_LOCUS2521</name>
</gene>
<organism evidence="2 4">
    <name type="scientific">Rotaria magnacalcarata</name>
    <dbReference type="NCBI Taxonomy" id="392030"/>
    <lineage>
        <taxon>Eukaryota</taxon>
        <taxon>Metazoa</taxon>
        <taxon>Spiralia</taxon>
        <taxon>Gnathifera</taxon>
        <taxon>Rotifera</taxon>
        <taxon>Eurotatoria</taxon>
        <taxon>Bdelloidea</taxon>
        <taxon>Philodinida</taxon>
        <taxon>Philodinidae</taxon>
        <taxon>Rotaria</taxon>
    </lineage>
</organism>
<feature type="compositionally biased region" description="Low complexity" evidence="1">
    <location>
        <begin position="452"/>
        <end position="470"/>
    </location>
</feature>
<dbReference type="OrthoDB" id="10014394at2759"/>